<keyword evidence="6 11" id="KW-0256">Endoplasmic reticulum</keyword>
<evidence type="ECO:0000256" key="11">
    <source>
        <dbReference type="RuleBase" id="RU367023"/>
    </source>
</evidence>
<reference evidence="12 13" key="1">
    <citation type="journal article" date="2015" name="Plant Cell">
        <title>Oil accumulation by the oleaginous diatom Fistulifera solaris as revealed by the genome and transcriptome.</title>
        <authorList>
            <person name="Tanaka T."/>
            <person name="Maeda Y."/>
            <person name="Veluchamy A."/>
            <person name="Tanaka M."/>
            <person name="Abida H."/>
            <person name="Marechal E."/>
            <person name="Bowler C."/>
            <person name="Muto M."/>
            <person name="Sunaga Y."/>
            <person name="Tanaka M."/>
            <person name="Yoshino T."/>
            <person name="Taniguchi T."/>
            <person name="Fukuda Y."/>
            <person name="Nemoto M."/>
            <person name="Matsumoto M."/>
            <person name="Wong P.S."/>
            <person name="Aburatani S."/>
            <person name="Fujibuchi W."/>
        </authorList>
    </citation>
    <scope>NUCLEOTIDE SEQUENCE [LARGE SCALE GENOMIC DNA]</scope>
    <source>
        <strain evidence="12 13">JPCC DA0580</strain>
    </source>
</reference>
<comment type="similarity">
    <text evidence="2 11">Belongs to the diacylglycerol acyltransferase family.</text>
</comment>
<keyword evidence="5 11" id="KW-0812">Transmembrane</keyword>
<keyword evidence="8" id="KW-0443">Lipid metabolism</keyword>
<dbReference type="EC" id="2.3.1.-" evidence="11"/>
<evidence type="ECO:0000256" key="10">
    <source>
        <dbReference type="ARBA" id="ARBA00023315"/>
    </source>
</evidence>
<keyword evidence="3" id="KW-0444">Lipid biosynthesis</keyword>
<accession>A0A1Z5KDH2</accession>
<evidence type="ECO:0000256" key="8">
    <source>
        <dbReference type="ARBA" id="ARBA00023098"/>
    </source>
</evidence>
<organism evidence="12 13">
    <name type="scientific">Fistulifera solaris</name>
    <name type="common">Oleaginous diatom</name>
    <dbReference type="NCBI Taxonomy" id="1519565"/>
    <lineage>
        <taxon>Eukaryota</taxon>
        <taxon>Sar</taxon>
        <taxon>Stramenopiles</taxon>
        <taxon>Ochrophyta</taxon>
        <taxon>Bacillariophyta</taxon>
        <taxon>Bacillariophyceae</taxon>
        <taxon>Bacillariophycidae</taxon>
        <taxon>Naviculales</taxon>
        <taxon>Naviculaceae</taxon>
        <taxon>Fistulifera</taxon>
    </lineage>
</organism>
<evidence type="ECO:0000256" key="4">
    <source>
        <dbReference type="ARBA" id="ARBA00022679"/>
    </source>
</evidence>
<keyword evidence="10 12" id="KW-0012">Acyltransferase</keyword>
<dbReference type="OrthoDB" id="264532at2759"/>
<dbReference type="InParanoid" id="A0A1Z5KDH2"/>
<keyword evidence="4 11" id="KW-0808">Transferase</keyword>
<dbReference type="AlphaFoldDB" id="A0A1Z5KDH2"/>
<evidence type="ECO:0000313" key="13">
    <source>
        <dbReference type="Proteomes" id="UP000198406"/>
    </source>
</evidence>
<keyword evidence="7 11" id="KW-1133">Transmembrane helix</keyword>
<comment type="caution">
    <text evidence="12">The sequence shown here is derived from an EMBL/GenBank/DDBJ whole genome shotgun (WGS) entry which is preliminary data.</text>
</comment>
<dbReference type="SUPFAM" id="SSF69593">
    <property type="entry name" value="Glycerol-3-phosphate (1)-acyltransferase"/>
    <property type="match status" value="1"/>
</dbReference>
<dbReference type="InterPro" id="IPR007130">
    <property type="entry name" value="DAGAT"/>
</dbReference>
<dbReference type="EMBL" id="BDSP01000207">
    <property type="protein sequence ID" value="GAX24185.1"/>
    <property type="molecule type" value="Genomic_DNA"/>
</dbReference>
<name>A0A1Z5KDH2_FISSO</name>
<evidence type="ECO:0000256" key="2">
    <source>
        <dbReference type="ARBA" id="ARBA00005420"/>
    </source>
</evidence>
<dbReference type="Pfam" id="PF03982">
    <property type="entry name" value="DAGAT"/>
    <property type="match status" value="1"/>
</dbReference>
<feature type="transmembrane region" description="Helical" evidence="11">
    <location>
        <begin position="70"/>
        <end position="86"/>
    </location>
</feature>
<evidence type="ECO:0000256" key="7">
    <source>
        <dbReference type="ARBA" id="ARBA00022989"/>
    </source>
</evidence>
<sequence>MKHERRHSVYSQHPPGSEIIFRVPATDLTFVDRLIVSVSSLTIIGSVVWVPACIAWAWRRWKIVKDKRRKALYAALAIATSILLAVGPHRSPHFGKTLQVRKWRLWQAWLRFIAMEVISDTASNKRSIDVKEEKAILAFVPHGIFPFAFAFAALPDIAQSAAFGVFRPVVASATALFPIVRDFLSWCAAIDASKSSVDNVLSKGERIGIVPGGIAEIFEGYPKPMTSPNEEYSIVRKGFLRMAIKHNLPVIPIYAFGATKMMKRLDLPLLETISRWLRISIVLFFGVWGLPIPFRQRLSYVIGRPIQPPSHGSGDEEQVRAMQDLFCQELERIFNRHKEAYGWGHKTLKLLKQ</sequence>
<evidence type="ECO:0000256" key="1">
    <source>
        <dbReference type="ARBA" id="ARBA00004477"/>
    </source>
</evidence>
<gene>
    <name evidence="12" type="ORF">FisN_4Lh274</name>
</gene>
<dbReference type="PANTHER" id="PTHR12317:SF63">
    <property type="entry name" value="DIACYLGLYCEROL O-ACYLTRANSFERASE 2"/>
    <property type="match status" value="1"/>
</dbReference>
<dbReference type="GO" id="GO:0019432">
    <property type="term" value="P:triglyceride biosynthetic process"/>
    <property type="evidence" value="ECO:0007669"/>
    <property type="project" value="TreeGrafter"/>
</dbReference>
<evidence type="ECO:0000256" key="5">
    <source>
        <dbReference type="ARBA" id="ARBA00022692"/>
    </source>
</evidence>
<dbReference type="CDD" id="cd07987">
    <property type="entry name" value="LPLAT_MGAT-like"/>
    <property type="match status" value="1"/>
</dbReference>
<keyword evidence="13" id="KW-1185">Reference proteome</keyword>
<feature type="transmembrane region" description="Helical" evidence="11">
    <location>
        <begin position="34"/>
        <end position="58"/>
    </location>
</feature>
<dbReference type="Proteomes" id="UP000198406">
    <property type="component" value="Unassembled WGS sequence"/>
</dbReference>
<protein>
    <recommendedName>
        <fullName evidence="11">Acyltransferase</fullName>
        <ecNumber evidence="11">2.3.1.-</ecNumber>
    </recommendedName>
</protein>
<evidence type="ECO:0000256" key="6">
    <source>
        <dbReference type="ARBA" id="ARBA00022824"/>
    </source>
</evidence>
<proteinExistence type="inferred from homology"/>
<comment type="subcellular location">
    <subcellularLocation>
        <location evidence="1 11">Endoplasmic reticulum membrane</location>
        <topology evidence="1 11">Multi-pass membrane protein</topology>
    </subcellularLocation>
</comment>
<evidence type="ECO:0000256" key="9">
    <source>
        <dbReference type="ARBA" id="ARBA00023136"/>
    </source>
</evidence>
<keyword evidence="9 11" id="KW-0472">Membrane</keyword>
<evidence type="ECO:0000313" key="12">
    <source>
        <dbReference type="EMBL" id="GAX24185.1"/>
    </source>
</evidence>
<dbReference type="GO" id="GO:0005789">
    <property type="term" value="C:endoplasmic reticulum membrane"/>
    <property type="evidence" value="ECO:0007669"/>
    <property type="project" value="UniProtKB-SubCell"/>
</dbReference>
<dbReference type="PANTHER" id="PTHR12317">
    <property type="entry name" value="DIACYLGLYCEROL O-ACYLTRANSFERASE"/>
    <property type="match status" value="1"/>
</dbReference>
<evidence type="ECO:0000256" key="3">
    <source>
        <dbReference type="ARBA" id="ARBA00022516"/>
    </source>
</evidence>
<dbReference type="GO" id="GO:0004144">
    <property type="term" value="F:diacylglycerol O-acyltransferase activity"/>
    <property type="evidence" value="ECO:0007669"/>
    <property type="project" value="TreeGrafter"/>
</dbReference>